<dbReference type="InterPro" id="IPR002110">
    <property type="entry name" value="Ankyrin_rpt"/>
</dbReference>
<keyword evidence="1" id="KW-0677">Repeat</keyword>
<dbReference type="SUPFAM" id="SSF48403">
    <property type="entry name" value="Ankyrin repeat"/>
    <property type="match status" value="1"/>
</dbReference>
<dbReference type="Pfam" id="PF12796">
    <property type="entry name" value="Ank_2"/>
    <property type="match status" value="1"/>
</dbReference>
<dbReference type="PROSITE" id="PS50088">
    <property type="entry name" value="ANK_REPEAT"/>
    <property type="match status" value="1"/>
</dbReference>
<reference evidence="3" key="1">
    <citation type="submission" date="2019-07" db="EMBL/GenBank/DDBJ databases">
        <title>The discovery of a new lineage B mimivirus raises questions about particles surface fibrils.</title>
        <authorList>
            <person name="Silva L.K.S."/>
            <person name="Rodrigues R.A.L."/>
            <person name="Andrade A.C.S.P."/>
            <person name="Hikida H."/>
            <person name="Andreani J."/>
            <person name="Levasseur A."/>
            <person name="La Scola B."/>
            <person name="Abrahao J.S."/>
        </authorList>
    </citation>
    <scope>NUCLEOTIDE SEQUENCE</scope>
    <source>
        <strain evidence="3">B60</strain>
    </source>
</reference>
<proteinExistence type="predicted"/>
<organism evidence="3">
    <name type="scientific">Borely moumouvirus</name>
    <dbReference type="NCBI Taxonomy" id="2712067"/>
    <lineage>
        <taxon>Viruses</taxon>
        <taxon>Varidnaviria</taxon>
        <taxon>Bamfordvirae</taxon>
        <taxon>Nucleocytoviricota</taxon>
        <taxon>Megaviricetes</taxon>
        <taxon>Imitervirales</taxon>
        <taxon>Mimiviridae</taxon>
        <taxon>Megamimivirinae</taxon>
        <taxon>Moumouvirus</taxon>
    </lineage>
</organism>
<name>A0A6G6ACY0_9VIRU</name>
<dbReference type="SMART" id="SM00248">
    <property type="entry name" value="ANK"/>
    <property type="match status" value="3"/>
</dbReference>
<evidence type="ECO:0000313" key="3">
    <source>
        <dbReference type="EMBL" id="QID06417.1"/>
    </source>
</evidence>
<protein>
    <submittedName>
        <fullName evidence="3">Ankyrin repeat-containing protein</fullName>
    </submittedName>
</protein>
<evidence type="ECO:0000256" key="2">
    <source>
        <dbReference type="ARBA" id="ARBA00023043"/>
    </source>
</evidence>
<evidence type="ECO:0000256" key="1">
    <source>
        <dbReference type="ARBA" id="ARBA00022737"/>
    </source>
</evidence>
<dbReference type="Gene3D" id="1.25.40.20">
    <property type="entry name" value="Ankyrin repeat-containing domain"/>
    <property type="match status" value="1"/>
</dbReference>
<sequence>MLSPIENELKFEDKKLPENLFVPNYDECSFMNYKQSNMSKIHTAVIIEDVILFEEIVSALDVKEMCKLFDQLRTRTREGYPCEKFIDILFKKINSGEINLELEFSGIKMKEIIITSSVSLSNLKYIKQLIDLGFDITTPNKPNEALIVACICGNLEMVKFLLEYGFDPNHNNTESFREACLCNQLEICEYLLKYGVKTDFNSREFLHLIIEVIKRNNYDILQLLIDNGANLSFINSFVEEKSKNCRYNGLFDLLVSQGVKERNAHLLIHNISIPKNFARKIE</sequence>
<accession>A0A6G6ACY0</accession>
<dbReference type="EMBL" id="MN175499">
    <property type="protein sequence ID" value="QID06417.1"/>
    <property type="molecule type" value="Genomic_DNA"/>
</dbReference>
<dbReference type="PANTHER" id="PTHR24188">
    <property type="entry name" value="ANKYRIN REPEAT PROTEIN"/>
    <property type="match status" value="1"/>
</dbReference>
<dbReference type="PANTHER" id="PTHR24188:SF29">
    <property type="entry name" value="GH09064P"/>
    <property type="match status" value="1"/>
</dbReference>
<keyword evidence="2" id="KW-0040">ANK repeat</keyword>
<dbReference type="InterPro" id="IPR036770">
    <property type="entry name" value="Ankyrin_rpt-contain_sf"/>
</dbReference>